<evidence type="ECO:0000313" key="2">
    <source>
        <dbReference type="EMBL" id="OOP69937.1"/>
    </source>
</evidence>
<name>A0A8E2LGG9_9BACI</name>
<sequence>MDIQELGQKINQCTEDLDFLSARRYIEENLTILEDHKYLLKSNAREIFNFVKERLESGYPPLTKQEKAVINSINTYAYNFDLRGIKLVLKSKAKLFLREDIISYLNEDARNLLKSMGAINE</sequence>
<evidence type="ECO:0000313" key="1">
    <source>
        <dbReference type="EMBL" id="MDH5162189.1"/>
    </source>
</evidence>
<reference evidence="1" key="2">
    <citation type="submission" date="2023-03" db="EMBL/GenBank/DDBJ databases">
        <title>Bacterial isolates from washroom surfaces on a university campus.</title>
        <authorList>
            <person name="Holman D.B."/>
            <person name="Gzyl K.E."/>
            <person name="Taheri A.E."/>
        </authorList>
    </citation>
    <scope>NUCLEOTIDE SEQUENCE</scope>
    <source>
        <strain evidence="1">RD03</strain>
    </source>
</reference>
<dbReference type="EMBL" id="JAROYP010000008">
    <property type="protein sequence ID" value="MDH5162189.1"/>
    <property type="molecule type" value="Genomic_DNA"/>
</dbReference>
<evidence type="ECO:0000313" key="3">
    <source>
        <dbReference type="Proteomes" id="UP000189761"/>
    </source>
</evidence>
<keyword evidence="3" id="KW-1185">Reference proteome</keyword>
<gene>
    <name evidence="2" type="ORF">BWZ43_02565</name>
    <name evidence="1" type="ORF">P5X88_14740</name>
</gene>
<dbReference type="EMBL" id="MTLA01000026">
    <property type="protein sequence ID" value="OOP69937.1"/>
    <property type="molecule type" value="Genomic_DNA"/>
</dbReference>
<reference evidence="2 3" key="1">
    <citation type="submission" date="2017-01" db="EMBL/GenBank/DDBJ databases">
        <title>Draft genome sequence of Bacillus oleronius.</title>
        <authorList>
            <person name="Allam M."/>
        </authorList>
    </citation>
    <scope>NUCLEOTIDE SEQUENCE [LARGE SCALE GENOMIC DNA]</scope>
    <source>
        <strain evidence="2 3">DSM 9356</strain>
    </source>
</reference>
<dbReference type="Proteomes" id="UP001159179">
    <property type="component" value="Unassembled WGS sequence"/>
</dbReference>
<dbReference type="AlphaFoldDB" id="A0A8E2LGG9"/>
<dbReference type="Proteomes" id="UP000189761">
    <property type="component" value="Unassembled WGS sequence"/>
</dbReference>
<organism evidence="2 3">
    <name type="scientific">Heyndrickxia oleronia</name>
    <dbReference type="NCBI Taxonomy" id="38875"/>
    <lineage>
        <taxon>Bacteria</taxon>
        <taxon>Bacillati</taxon>
        <taxon>Bacillota</taxon>
        <taxon>Bacilli</taxon>
        <taxon>Bacillales</taxon>
        <taxon>Bacillaceae</taxon>
        <taxon>Heyndrickxia</taxon>
    </lineage>
</organism>
<protein>
    <submittedName>
        <fullName evidence="2">Uncharacterized protein</fullName>
    </submittedName>
</protein>
<comment type="caution">
    <text evidence="2">The sequence shown here is derived from an EMBL/GenBank/DDBJ whole genome shotgun (WGS) entry which is preliminary data.</text>
</comment>
<proteinExistence type="predicted"/>
<accession>A0A8E2LGG9</accession>
<dbReference type="RefSeq" id="WP_058003447.1">
    <property type="nucleotide sequence ID" value="NZ_CP065424.1"/>
</dbReference>